<evidence type="ECO:0000313" key="10">
    <source>
        <dbReference type="Proteomes" id="UP001075354"/>
    </source>
</evidence>
<evidence type="ECO:0000256" key="1">
    <source>
        <dbReference type="ARBA" id="ARBA00006040"/>
    </source>
</evidence>
<evidence type="ECO:0000256" key="2">
    <source>
        <dbReference type="ARBA" id="ARBA00022670"/>
    </source>
</evidence>
<dbReference type="GO" id="GO:0006508">
    <property type="term" value="P:proteolysis"/>
    <property type="evidence" value="ECO:0007669"/>
    <property type="project" value="UniProtKB-KW"/>
</dbReference>
<sequence>MALSLTCRRVLFNRRHPTFLQCRQSGYVVVLPDVPMHSEDNPLLRSDTFQDFSSLTARKCYDGIVRRSLDFESGFWRLEKHIKDKHEMTEVQLFQEYLCPLEELSRPLNNAYNVVKVLRQSTDIMTNEKYFKIANRAALALDNKYHSPLLYHSCKSALGRERTDLKDDQKRLLSKFTTYGKLNGLDLPDRQYNALIATRKETLHHQEVYINKLSHETRQYRYPISDPYMVKNFPPHLLREMSEGPDPTRGPWTVRYPNMVPFLKYCPDPLIRDKVWHSKVQFGLHDENTGVNGELDHIRYARFREAKILGYESYSDYALSSRMAGSVENTLNMLENLVQKARPAQAHELESLNKFAFQNGFHKPLALWDVAYWQREQLNKTYTFDDNDMNAYFPLETVLTGLLSLLRDLFGIEFRELNSVSTWHKDVRVYEVFDSSSKSPIAQIYLDPFTRTGKIDSDGNALTLRNRSLVGKEQIPQLALVFNFAPPGVGKPSLLSFNNVTDLFGKFGYALQVILSKSAYAEVAGTAFVELDAVDIPSHFLVHWAFNQLDKISGHYETGEKLPIDAVKKIETAKKHMAGFNLCNEIYRSRLDLEIFATDLGWKTIMEKLWPMYFAFPLDPLDHSPMSFNSIFADGSASYYADLWSRVIAADVFTAFQEVGLDNKEATKAVGGRFRDIYLAGHSDAAEKFRKFRGRDPSPDAFLLWLGLQKPLKPSQVK</sequence>
<dbReference type="GO" id="GO:0046872">
    <property type="term" value="F:metal ion binding"/>
    <property type="evidence" value="ECO:0007669"/>
    <property type="project" value="UniProtKB-UniRule"/>
</dbReference>
<dbReference type="PANTHER" id="PTHR11804:SF83">
    <property type="entry name" value="LD37516P"/>
    <property type="match status" value="1"/>
</dbReference>
<dbReference type="Gene3D" id="1.10.1370.10">
    <property type="entry name" value="Neurolysin, domain 3"/>
    <property type="match status" value="1"/>
</dbReference>
<dbReference type="Pfam" id="PF01432">
    <property type="entry name" value="Peptidase_M3"/>
    <property type="match status" value="1"/>
</dbReference>
<keyword evidence="3 7" id="KW-0479">Metal-binding</keyword>
<protein>
    <recommendedName>
        <fullName evidence="8">Peptidase M3A/M3B catalytic domain-containing protein</fullName>
    </recommendedName>
</protein>
<accession>A0AAV7XHA7</accession>
<comment type="similarity">
    <text evidence="1 7">Belongs to the peptidase M3 family.</text>
</comment>
<evidence type="ECO:0000256" key="3">
    <source>
        <dbReference type="ARBA" id="ARBA00022723"/>
    </source>
</evidence>
<gene>
    <name evidence="9" type="ORF">ONE63_001970</name>
</gene>
<dbReference type="InterPro" id="IPR001567">
    <property type="entry name" value="Pept_M3A_M3B_dom"/>
</dbReference>
<evidence type="ECO:0000256" key="4">
    <source>
        <dbReference type="ARBA" id="ARBA00022801"/>
    </source>
</evidence>
<name>A0AAV7XHA7_9NEOP</name>
<organism evidence="9 10">
    <name type="scientific">Megalurothrips usitatus</name>
    <name type="common">bean blossom thrips</name>
    <dbReference type="NCBI Taxonomy" id="439358"/>
    <lineage>
        <taxon>Eukaryota</taxon>
        <taxon>Metazoa</taxon>
        <taxon>Ecdysozoa</taxon>
        <taxon>Arthropoda</taxon>
        <taxon>Hexapoda</taxon>
        <taxon>Insecta</taxon>
        <taxon>Pterygota</taxon>
        <taxon>Neoptera</taxon>
        <taxon>Paraneoptera</taxon>
        <taxon>Thysanoptera</taxon>
        <taxon>Terebrantia</taxon>
        <taxon>Thripoidea</taxon>
        <taxon>Thripidae</taxon>
        <taxon>Megalurothrips</taxon>
    </lineage>
</organism>
<keyword evidence="2 7" id="KW-0645">Protease</keyword>
<dbReference type="InterPro" id="IPR045090">
    <property type="entry name" value="Pept_M3A_M3B"/>
</dbReference>
<evidence type="ECO:0000313" key="9">
    <source>
        <dbReference type="EMBL" id="KAJ1522818.1"/>
    </source>
</evidence>
<dbReference type="SUPFAM" id="SSF55486">
    <property type="entry name" value="Metalloproteases ('zincins'), catalytic domain"/>
    <property type="match status" value="1"/>
</dbReference>
<dbReference type="PANTHER" id="PTHR11804">
    <property type="entry name" value="PROTEASE M3 THIMET OLIGOPEPTIDASE-RELATED"/>
    <property type="match status" value="1"/>
</dbReference>
<dbReference type="Gene3D" id="3.40.390.10">
    <property type="entry name" value="Collagenase (Catalytic Domain)"/>
    <property type="match status" value="1"/>
</dbReference>
<feature type="domain" description="Peptidase M3A/M3B catalytic" evidence="8">
    <location>
        <begin position="262"/>
        <end position="703"/>
    </location>
</feature>
<dbReference type="EMBL" id="JAPTSV010000011">
    <property type="protein sequence ID" value="KAJ1522818.1"/>
    <property type="molecule type" value="Genomic_DNA"/>
</dbReference>
<dbReference type="InterPro" id="IPR024077">
    <property type="entry name" value="Neurolysin/TOP_dom2"/>
</dbReference>
<evidence type="ECO:0000256" key="6">
    <source>
        <dbReference type="ARBA" id="ARBA00023049"/>
    </source>
</evidence>
<evidence type="ECO:0000259" key="8">
    <source>
        <dbReference type="Pfam" id="PF01432"/>
    </source>
</evidence>
<dbReference type="Proteomes" id="UP001075354">
    <property type="component" value="Chromosome 11"/>
</dbReference>
<comment type="cofactor">
    <cofactor evidence="7">
        <name>Zn(2+)</name>
        <dbReference type="ChEBI" id="CHEBI:29105"/>
    </cofactor>
    <text evidence="7">Binds 1 zinc ion.</text>
</comment>
<keyword evidence="10" id="KW-1185">Reference proteome</keyword>
<evidence type="ECO:0000256" key="7">
    <source>
        <dbReference type="RuleBase" id="RU003435"/>
    </source>
</evidence>
<dbReference type="AlphaFoldDB" id="A0AAV7XHA7"/>
<dbReference type="GO" id="GO:0004222">
    <property type="term" value="F:metalloendopeptidase activity"/>
    <property type="evidence" value="ECO:0007669"/>
    <property type="project" value="InterPro"/>
</dbReference>
<proteinExistence type="inferred from homology"/>
<comment type="caution">
    <text evidence="9">The sequence shown here is derived from an EMBL/GenBank/DDBJ whole genome shotgun (WGS) entry which is preliminary data.</text>
</comment>
<evidence type="ECO:0000256" key="5">
    <source>
        <dbReference type="ARBA" id="ARBA00022833"/>
    </source>
</evidence>
<keyword evidence="6 7" id="KW-0482">Metalloprotease</keyword>
<dbReference type="InterPro" id="IPR024079">
    <property type="entry name" value="MetalloPept_cat_dom_sf"/>
</dbReference>
<keyword evidence="4 7" id="KW-0378">Hydrolase</keyword>
<reference evidence="9" key="1">
    <citation type="submission" date="2022-12" db="EMBL/GenBank/DDBJ databases">
        <title>Chromosome-level genome assembly of the bean flower thrips Megalurothrips usitatus.</title>
        <authorList>
            <person name="Ma L."/>
            <person name="Liu Q."/>
            <person name="Li H."/>
            <person name="Cai W."/>
        </authorList>
    </citation>
    <scope>NUCLEOTIDE SEQUENCE</scope>
    <source>
        <strain evidence="9">Cailab_2022a</strain>
    </source>
</reference>
<keyword evidence="5 7" id="KW-0862">Zinc</keyword>